<proteinExistence type="inferred from homology"/>
<organism evidence="2 3">
    <name type="scientific">Celerinatantimonas yamalensis</name>
    <dbReference type="NCBI Taxonomy" id="559956"/>
    <lineage>
        <taxon>Bacteria</taxon>
        <taxon>Pseudomonadati</taxon>
        <taxon>Pseudomonadota</taxon>
        <taxon>Gammaproteobacteria</taxon>
        <taxon>Celerinatantimonadaceae</taxon>
        <taxon>Celerinatantimonas</taxon>
    </lineage>
</organism>
<dbReference type="PANTHER" id="PTHR37528:SF1">
    <property type="entry name" value="UPF0149 PROTEIN YGFB"/>
    <property type="match status" value="1"/>
</dbReference>
<dbReference type="InterPro" id="IPR011978">
    <property type="entry name" value="YgfB-like"/>
</dbReference>
<dbReference type="PANTHER" id="PTHR37528">
    <property type="entry name" value="UPF0149 PROTEIN YGFB"/>
    <property type="match status" value="1"/>
</dbReference>
<name>A0ABW9GBK9_9GAMM</name>
<evidence type="ECO:0000256" key="1">
    <source>
        <dbReference type="ARBA" id="ARBA00038308"/>
    </source>
</evidence>
<gene>
    <name evidence="2" type="ORF">ABUE30_15995</name>
</gene>
<comment type="caution">
    <text evidence="2">The sequence shown here is derived from an EMBL/GenBank/DDBJ whole genome shotgun (WGS) entry which is preliminary data.</text>
</comment>
<dbReference type="SUPFAM" id="SSF101327">
    <property type="entry name" value="YgfB-like"/>
    <property type="match status" value="1"/>
</dbReference>
<dbReference type="Proteomes" id="UP001629953">
    <property type="component" value="Unassembled WGS sequence"/>
</dbReference>
<reference evidence="2 3" key="1">
    <citation type="journal article" date="2013" name="Int. J. Syst. Evol. Microbiol.">
        <title>Celerinatantimonas yamalensis sp. nov., a cold-adapted diazotrophic bacterium from a cold permafrost brine.</title>
        <authorList>
            <person name="Shcherbakova V."/>
            <person name="Chuvilskaya N."/>
            <person name="Rivkina E."/>
            <person name="Demidov N."/>
            <person name="Uchaeva V."/>
            <person name="Suetin S."/>
            <person name="Suzina N."/>
            <person name="Gilichinsky D."/>
        </authorList>
    </citation>
    <scope>NUCLEOTIDE SEQUENCE [LARGE SCALE GENOMIC DNA]</scope>
    <source>
        <strain evidence="2 3">C7</strain>
    </source>
</reference>
<dbReference type="Gene3D" id="1.20.120.740">
    <property type="entry name" value="YgfB uncharacterised protein family UPF0149, PF03695"/>
    <property type="match status" value="1"/>
</dbReference>
<dbReference type="RefSeq" id="WP_408624839.1">
    <property type="nucleotide sequence ID" value="NZ_JBEQCT010000009.1"/>
</dbReference>
<evidence type="ECO:0000313" key="3">
    <source>
        <dbReference type="Proteomes" id="UP001629953"/>
    </source>
</evidence>
<sequence length="189" mass="21421">MKELTYPDYANFGELLSKHDVMATPAEVHGLLCGLLAGGLPVDDQSWPVHLNDLFNDGFALPRALQKKIEKLIEVSESLYRDNQFIFYPFIPGDNDPLDERSEAMAQWVQNFLVGFALVCQELSKAPDEIQELINDFNQIAQLSLEFDSEDEINEQAFFEVFEYVRVGSMACFNHYALLATHSSSPTLH</sequence>
<comment type="similarity">
    <text evidence="1">Belongs to the UPF0149 family.</text>
</comment>
<accession>A0ABW9GBK9</accession>
<dbReference type="Pfam" id="PF03695">
    <property type="entry name" value="UPF0149"/>
    <property type="match status" value="1"/>
</dbReference>
<keyword evidence="3" id="KW-1185">Reference proteome</keyword>
<dbReference type="InterPro" id="IPR036255">
    <property type="entry name" value="YgfB-like_sf"/>
</dbReference>
<dbReference type="EMBL" id="JBEQCT010000009">
    <property type="protein sequence ID" value="MFM2486535.1"/>
    <property type="molecule type" value="Genomic_DNA"/>
</dbReference>
<protein>
    <submittedName>
        <fullName evidence="2">UPF0149 family protein</fullName>
    </submittedName>
</protein>
<evidence type="ECO:0000313" key="2">
    <source>
        <dbReference type="EMBL" id="MFM2486535.1"/>
    </source>
</evidence>